<organism evidence="1 2">
    <name type="scientific">Acaulospora colombiana</name>
    <dbReference type="NCBI Taxonomy" id="27376"/>
    <lineage>
        <taxon>Eukaryota</taxon>
        <taxon>Fungi</taxon>
        <taxon>Fungi incertae sedis</taxon>
        <taxon>Mucoromycota</taxon>
        <taxon>Glomeromycotina</taxon>
        <taxon>Glomeromycetes</taxon>
        <taxon>Diversisporales</taxon>
        <taxon>Acaulosporaceae</taxon>
        <taxon>Acaulospora</taxon>
    </lineage>
</organism>
<proteinExistence type="predicted"/>
<evidence type="ECO:0000313" key="1">
    <source>
        <dbReference type="EMBL" id="CAG8495113.1"/>
    </source>
</evidence>
<comment type="caution">
    <text evidence="1">The sequence shown here is derived from an EMBL/GenBank/DDBJ whole genome shotgun (WGS) entry which is preliminary data.</text>
</comment>
<dbReference type="Proteomes" id="UP000789525">
    <property type="component" value="Unassembled WGS sequence"/>
</dbReference>
<dbReference type="EMBL" id="CAJVPT010003390">
    <property type="protein sequence ID" value="CAG8495113.1"/>
    <property type="molecule type" value="Genomic_DNA"/>
</dbReference>
<keyword evidence="2" id="KW-1185">Reference proteome</keyword>
<accession>A0ACA9KXS7</accession>
<sequence>MKRAVVEGSRRAGGDHVLLVVLSSHSSGGINMASTSRKTASKTPKTPARGRKDNREPLTPSLTHALNGLKLNNNEDPSNSSIKLSSMGDADVSVNPFLETSIPLGQSLKSTAIFGGGGGSASRTQSGRPNSRPGSRNGSRPGSRTGSRSGSPSKRSKSAHGPKNTVNLYGMETKLDIIEISAWPPNKKEEKKESTNEATPRRRTKSQSNAVSTLVSQSNLPSNKFRFDQRPRSFIEDPGDRYFMDRNPNATVLSLSPPRAGSAENSPAHVARLASAANLEPDGRILTFHQPPPVSNADPMLAAQRLHAQSLYARDKPAGSASSSSTSSATAKIRRLPTQPERVLDAPGIKDDFYLNLLAWSSRNELAVALEENTYVWRASTGAASHLAECSEGNWVTSLDWSADGAFLAIGVSNGDVELWDTDSEKKLRTMSGHQAQVASLSWNNHILSSGCQDGSIWHHDVRVATHHQGTLLGHVGEVCGLKWRPDGLLLASGGNDNVVNVWDGRTIGLEEPQRTAKWTKRNHTAAVKALAWCPWQDSLLASGGGTGDATVHFWNTNTGARTASLTTPAQVTSIQFSPLAKEFATTHGYPTNSVMVHSYPSLTKIGEIKDAHDSRVLYSAISPQGDVVVTGAGDENVKFWKLWEVPPKKTKSASKGKFRTPLQLPFSRLLLQAEPYPIRVDAFATPADVQDLPPPALYLLTHTHCDHINGLASRAFGGMVVCSTVAKEMLLRWEPSAERMEYDRGLRILPVRNNGKVDYTFARDLLVCSLSLQHLEVSLRRVEGHSLEHPNNFRIVCNLDGSSDYGAVLHTGDVRAEPFFIESLSRNPILQQYIPHANTEWPAIPDCPVQALEAIHIDTANLLQTNDMPTKEEAVRAMIEIMELYDPETIFYINAWTWGYEDALKAVARRFCTKAEIYKQSDDRFLKSIITSDKTTRFHACEKLRPCKAIGQIGSDVVFVTFSEMGRRQWEENRKAVLEHLRSGERASELTIPMARHSGLIELQQLVSVFRPKRVVPNFLNPSLKGLDWICMPAMFEGFMVSGGGDEMRAEIQA</sequence>
<name>A0ACA9KXS7_9GLOM</name>
<evidence type="ECO:0000313" key="2">
    <source>
        <dbReference type="Proteomes" id="UP000789525"/>
    </source>
</evidence>
<protein>
    <submittedName>
        <fullName evidence="1">12191_t:CDS:1</fullName>
    </submittedName>
</protein>
<gene>
    <name evidence="1" type="ORF">ACOLOM_LOCUS2547</name>
</gene>
<feature type="non-terminal residue" evidence="1">
    <location>
        <position position="1055"/>
    </location>
</feature>
<reference evidence="1" key="1">
    <citation type="submission" date="2021-06" db="EMBL/GenBank/DDBJ databases">
        <authorList>
            <person name="Kallberg Y."/>
            <person name="Tangrot J."/>
            <person name="Rosling A."/>
        </authorList>
    </citation>
    <scope>NUCLEOTIDE SEQUENCE</scope>
    <source>
        <strain evidence="1">CL356</strain>
    </source>
</reference>